<accession>A0AAE3DBC3</accession>
<dbReference type="InterPro" id="IPR027417">
    <property type="entry name" value="P-loop_NTPase"/>
</dbReference>
<organism evidence="2 3">
    <name type="scientific">Hominiventricola filiformis</name>
    <dbReference type="NCBI Taxonomy" id="2885352"/>
    <lineage>
        <taxon>Bacteria</taxon>
        <taxon>Bacillati</taxon>
        <taxon>Bacillota</taxon>
        <taxon>Clostridia</taxon>
        <taxon>Lachnospirales</taxon>
        <taxon>Lachnospiraceae</taxon>
        <taxon>Hominiventricola</taxon>
    </lineage>
</organism>
<keyword evidence="2" id="KW-0067">ATP-binding</keyword>
<dbReference type="GO" id="GO:0016887">
    <property type="term" value="F:ATP hydrolysis activity"/>
    <property type="evidence" value="ECO:0007669"/>
    <property type="project" value="InterPro"/>
</dbReference>
<dbReference type="Gene3D" id="3.40.50.300">
    <property type="entry name" value="P-loop containing nucleotide triphosphate hydrolases"/>
    <property type="match status" value="1"/>
</dbReference>
<keyword evidence="2" id="KW-0547">Nucleotide-binding</keyword>
<dbReference type="PANTHER" id="PTHR40396:SF1">
    <property type="entry name" value="ATPASE AAA-TYPE CORE DOMAIN-CONTAINING PROTEIN"/>
    <property type="match status" value="1"/>
</dbReference>
<dbReference type="InterPro" id="IPR003959">
    <property type="entry name" value="ATPase_AAA_core"/>
</dbReference>
<evidence type="ECO:0000313" key="2">
    <source>
        <dbReference type="EMBL" id="MCC2127893.1"/>
    </source>
</evidence>
<dbReference type="AlphaFoldDB" id="A0AAE3DBC3"/>
<feature type="domain" description="ATPase AAA-type core" evidence="1">
    <location>
        <begin position="64"/>
        <end position="357"/>
    </location>
</feature>
<keyword evidence="3" id="KW-1185">Reference proteome</keyword>
<dbReference type="GO" id="GO:0005524">
    <property type="term" value="F:ATP binding"/>
    <property type="evidence" value="ECO:0007669"/>
    <property type="project" value="UniProtKB-KW"/>
</dbReference>
<dbReference type="EMBL" id="JAJEPS010000044">
    <property type="protein sequence ID" value="MCC2127893.1"/>
    <property type="molecule type" value="Genomic_DNA"/>
</dbReference>
<name>A0AAE3DBC3_9FIRM</name>
<sequence length="426" mass="49313">MEYNKDIGKKFGQVEVNKMLCQFTVKNFKSIRDEVTFDMQAAAISEHEDRIIKDKDEELYLPVSAVYGPNGGGKSNVLEALHSLVTKVLRPLYATSNNEEIAMKMKKLVIEPFAFNEGTRNEPTEFELFFRTAMSEYRYELTVKKEVIEYERLDRIKLETGRKSALFERDEDGIILKGAFARLKTSDELSDTLPLLSYLGITYGKNEVVQEVLEWFDEEINFLNYGNPMQELRMAISKSEDVKRLMLQMIQEMDLDIVDFRVEEKENDRIEVFTKHVVDGYEAELNLVDESSGTKKLFGLLPFIAKSLLKGTTLVIDELDAKIHPVLLRYLIMMFSNMEKNKKGAQLIFTSHDLSTMNSEVFRRDEIWFVAKGNRQNSKLYSLVEFKNKKGESVRKDAKFDKQYLEGKYGADPYLRKIIDWGTVNG</sequence>
<evidence type="ECO:0000313" key="3">
    <source>
        <dbReference type="Proteomes" id="UP001198220"/>
    </source>
</evidence>
<dbReference type="RefSeq" id="WP_308460378.1">
    <property type="nucleotide sequence ID" value="NZ_JAJEPS010000044.1"/>
</dbReference>
<proteinExistence type="predicted"/>
<gene>
    <name evidence="2" type="ORF">LKD36_17325</name>
</gene>
<dbReference type="Pfam" id="PF13304">
    <property type="entry name" value="AAA_21"/>
    <property type="match status" value="1"/>
</dbReference>
<comment type="caution">
    <text evidence="2">The sequence shown here is derived from an EMBL/GenBank/DDBJ whole genome shotgun (WGS) entry which is preliminary data.</text>
</comment>
<reference evidence="2 3" key="1">
    <citation type="submission" date="2021-10" db="EMBL/GenBank/DDBJ databases">
        <title>Anaerobic single-cell dispensing facilitates the cultivation of human gut bacteria.</title>
        <authorList>
            <person name="Afrizal A."/>
        </authorList>
    </citation>
    <scope>NUCLEOTIDE SEQUENCE [LARGE SCALE GENOMIC DNA]</scope>
    <source>
        <strain evidence="2 3">CLA-AA-H276</strain>
    </source>
</reference>
<evidence type="ECO:0000259" key="1">
    <source>
        <dbReference type="Pfam" id="PF13304"/>
    </source>
</evidence>
<dbReference type="PANTHER" id="PTHR40396">
    <property type="entry name" value="ATPASE-LIKE PROTEIN"/>
    <property type="match status" value="1"/>
</dbReference>
<dbReference type="SUPFAM" id="SSF52540">
    <property type="entry name" value="P-loop containing nucleoside triphosphate hydrolases"/>
    <property type="match status" value="1"/>
</dbReference>
<protein>
    <submittedName>
        <fullName evidence="2">ATP-binding protein</fullName>
    </submittedName>
</protein>
<dbReference type="Proteomes" id="UP001198220">
    <property type="component" value="Unassembled WGS sequence"/>
</dbReference>